<protein>
    <submittedName>
        <fullName evidence="1">Uncharacterized protein</fullName>
    </submittedName>
</protein>
<evidence type="ECO:0000313" key="2">
    <source>
        <dbReference type="Proteomes" id="UP000324758"/>
    </source>
</evidence>
<comment type="caution">
    <text evidence="1">The sequence shown here is derived from an EMBL/GenBank/DDBJ whole genome shotgun (WGS) entry which is preliminary data.</text>
</comment>
<organism evidence="1 2">
    <name type="scientific">Bradyrhizobium rifense</name>
    <dbReference type="NCBI Taxonomy" id="515499"/>
    <lineage>
        <taxon>Bacteria</taxon>
        <taxon>Pseudomonadati</taxon>
        <taxon>Pseudomonadota</taxon>
        <taxon>Alphaproteobacteria</taxon>
        <taxon>Hyphomicrobiales</taxon>
        <taxon>Nitrobacteraceae</taxon>
        <taxon>Bradyrhizobium</taxon>
    </lineage>
</organism>
<keyword evidence="2" id="KW-1185">Reference proteome</keyword>
<dbReference type="Proteomes" id="UP000324758">
    <property type="component" value="Unassembled WGS sequence"/>
</dbReference>
<dbReference type="AlphaFoldDB" id="A0A5D3K5N3"/>
<accession>A0A5D3K5N3</accession>
<evidence type="ECO:0000313" key="1">
    <source>
        <dbReference type="EMBL" id="TYL89477.1"/>
    </source>
</evidence>
<dbReference type="EMBL" id="VSSS01000060">
    <property type="protein sequence ID" value="TYL89477.1"/>
    <property type="molecule type" value="Genomic_DNA"/>
</dbReference>
<dbReference type="RefSeq" id="WP_148776872.1">
    <property type="nucleotide sequence ID" value="NZ_VSSS01000060.1"/>
</dbReference>
<name>A0A5D3K5N3_9BRAD</name>
<gene>
    <name evidence="1" type="ORF">FXB40_35200</name>
</gene>
<proteinExistence type="predicted"/>
<reference evidence="1 2" key="1">
    <citation type="submission" date="2019-08" db="EMBL/GenBank/DDBJ databases">
        <title>Bradyrhizobium hipponensis sp. nov., a rhizobium isolated from a Lupinus angustifolius root nodule in Tunisia.</title>
        <authorList>
            <person name="Off K."/>
            <person name="Rejili M."/>
            <person name="Mars M."/>
            <person name="Brachmann A."/>
            <person name="Marin M."/>
        </authorList>
    </citation>
    <scope>NUCLEOTIDE SEQUENCE [LARGE SCALE GENOMIC DNA]</scope>
    <source>
        <strain evidence="1 2">CTAW71</strain>
    </source>
</reference>
<sequence>MLIKDHFPMLRALFRVARYMVDRAVASGLEVLAEDCERLSRSRLLIRLMSQPCGVMRREGAER</sequence>